<keyword evidence="3" id="KW-0418">Kinase</keyword>
<keyword evidence="5" id="KW-0829">Tyrosine-protein kinase</keyword>
<accession>A0AAW0QG81</accession>
<dbReference type="PROSITE" id="PS00109">
    <property type="entry name" value="PROTEIN_KINASE_TYR"/>
    <property type="match status" value="1"/>
</dbReference>
<evidence type="ECO:0000313" key="9">
    <source>
        <dbReference type="EMBL" id="KAK7945409.1"/>
    </source>
</evidence>
<dbReference type="InterPro" id="IPR020635">
    <property type="entry name" value="Tyr_kinase_cat_dom"/>
</dbReference>
<dbReference type="GO" id="GO:0007169">
    <property type="term" value="P:cell surface receptor protein tyrosine kinase signaling pathway"/>
    <property type="evidence" value="ECO:0007669"/>
    <property type="project" value="TreeGrafter"/>
</dbReference>
<reference evidence="10" key="1">
    <citation type="submission" date="2024-04" db="EMBL/GenBank/DDBJ databases">
        <title>Salinicola lusitanus LLJ914,a marine bacterium isolated from the Okinawa Trough.</title>
        <authorList>
            <person name="Li J."/>
        </authorList>
    </citation>
    <scope>NUCLEOTIDE SEQUENCE [LARGE SCALE GENOMIC DNA]</scope>
</reference>
<dbReference type="PROSITE" id="PS50011">
    <property type="entry name" value="PROTEIN_KINASE_DOM"/>
    <property type="match status" value="1"/>
</dbReference>
<dbReference type="InterPro" id="IPR050122">
    <property type="entry name" value="RTK"/>
</dbReference>
<evidence type="ECO:0000256" key="7">
    <source>
        <dbReference type="SAM" id="MobiDB-lite"/>
    </source>
</evidence>
<evidence type="ECO:0000256" key="3">
    <source>
        <dbReference type="ARBA" id="ARBA00022777"/>
    </source>
</evidence>
<dbReference type="Gene3D" id="1.10.510.10">
    <property type="entry name" value="Transferase(Phosphotransferase) domain 1"/>
    <property type="match status" value="1"/>
</dbReference>
<dbReference type="EMBL" id="JBBPFD010000001">
    <property type="protein sequence ID" value="KAK7945409.1"/>
    <property type="molecule type" value="Genomic_DNA"/>
</dbReference>
<gene>
    <name evidence="9" type="ORF">WMY93_001137</name>
</gene>
<dbReference type="GO" id="GO:0005524">
    <property type="term" value="F:ATP binding"/>
    <property type="evidence" value="ECO:0007669"/>
    <property type="project" value="UniProtKB-KW"/>
</dbReference>
<dbReference type="InterPro" id="IPR008266">
    <property type="entry name" value="Tyr_kinase_AS"/>
</dbReference>
<keyword evidence="1" id="KW-0808">Transferase</keyword>
<evidence type="ECO:0000259" key="8">
    <source>
        <dbReference type="PROSITE" id="PS50011"/>
    </source>
</evidence>
<dbReference type="PANTHER" id="PTHR24416:SF611">
    <property type="entry name" value="TYROSINE-PROTEIN KINASE TRANSMEMBRANE RECEPTOR ROR"/>
    <property type="match status" value="1"/>
</dbReference>
<dbReference type="GO" id="GO:0005886">
    <property type="term" value="C:plasma membrane"/>
    <property type="evidence" value="ECO:0007669"/>
    <property type="project" value="TreeGrafter"/>
</dbReference>
<proteinExistence type="predicted"/>
<evidence type="ECO:0000256" key="1">
    <source>
        <dbReference type="ARBA" id="ARBA00022679"/>
    </source>
</evidence>
<name>A0AAW0QG81_9GOBI</name>
<evidence type="ECO:0000256" key="4">
    <source>
        <dbReference type="ARBA" id="ARBA00022840"/>
    </source>
</evidence>
<keyword evidence="6" id="KW-0675">Receptor</keyword>
<keyword evidence="2" id="KW-0547">Nucleotide-binding</keyword>
<dbReference type="PRINTS" id="PR00109">
    <property type="entry name" value="TYRKINASE"/>
</dbReference>
<dbReference type="Pfam" id="PF07714">
    <property type="entry name" value="PK_Tyr_Ser-Thr"/>
    <property type="match status" value="1"/>
</dbReference>
<keyword evidence="10" id="KW-1185">Reference proteome</keyword>
<sequence>MLGIGYGGGQSRSYDKRSAGQGSGASEDPSLLPGQVFQKMEGKLRDNSYHSIHQDNRHSSPFRSLTLYSVRKLLTHKAGYGTMVSNMEVGVIYFIVGSMCSISYCHQEIETKKRISRRLGRNGGFYIPPKSSSRIDWHKLNGLCRLRNEHSLKPWDKDPRNQIVAVEITLKAPGTMNVQAVLEKKPMYERHSNTMAWRLYAVITKRRPYVISSQRYLWNGMETGCGGGKSNVIRLKRRHYIHRDLRAANVLVSESLLCKIADFGLARVIEDDEYSPREGAKFPIKWTAPEAIHYGSFTIKSDMWSFGVLLYEIITYGKMPYPGMSKVEVMTGIQRGYRMPQPENCPSELYDIMQSCWKEKPQDRPTFDYLQSVLDDFYTATEAQYQEQA</sequence>
<dbReference type="GO" id="GO:0043235">
    <property type="term" value="C:receptor complex"/>
    <property type="evidence" value="ECO:0007669"/>
    <property type="project" value="TreeGrafter"/>
</dbReference>
<evidence type="ECO:0000256" key="5">
    <source>
        <dbReference type="ARBA" id="ARBA00023137"/>
    </source>
</evidence>
<dbReference type="GO" id="GO:0004714">
    <property type="term" value="F:transmembrane receptor protein tyrosine kinase activity"/>
    <property type="evidence" value="ECO:0007669"/>
    <property type="project" value="TreeGrafter"/>
</dbReference>
<dbReference type="AlphaFoldDB" id="A0AAW0QG81"/>
<evidence type="ECO:0000256" key="6">
    <source>
        <dbReference type="ARBA" id="ARBA00023170"/>
    </source>
</evidence>
<dbReference type="InterPro" id="IPR000719">
    <property type="entry name" value="Prot_kinase_dom"/>
</dbReference>
<dbReference type="PANTHER" id="PTHR24416">
    <property type="entry name" value="TYROSINE-PROTEIN KINASE RECEPTOR"/>
    <property type="match status" value="1"/>
</dbReference>
<dbReference type="InterPro" id="IPR001245">
    <property type="entry name" value="Ser-Thr/Tyr_kinase_cat_dom"/>
</dbReference>
<organism evidence="9 10">
    <name type="scientific">Mugilogobius chulae</name>
    <name type="common">yellowstripe goby</name>
    <dbReference type="NCBI Taxonomy" id="88201"/>
    <lineage>
        <taxon>Eukaryota</taxon>
        <taxon>Metazoa</taxon>
        <taxon>Chordata</taxon>
        <taxon>Craniata</taxon>
        <taxon>Vertebrata</taxon>
        <taxon>Euteleostomi</taxon>
        <taxon>Actinopterygii</taxon>
        <taxon>Neopterygii</taxon>
        <taxon>Teleostei</taxon>
        <taxon>Neoteleostei</taxon>
        <taxon>Acanthomorphata</taxon>
        <taxon>Gobiaria</taxon>
        <taxon>Gobiiformes</taxon>
        <taxon>Gobioidei</taxon>
        <taxon>Gobiidae</taxon>
        <taxon>Gobionellinae</taxon>
        <taxon>Mugilogobius</taxon>
    </lineage>
</organism>
<keyword evidence="4" id="KW-0067">ATP-binding</keyword>
<dbReference type="Proteomes" id="UP001460270">
    <property type="component" value="Unassembled WGS sequence"/>
</dbReference>
<dbReference type="SMART" id="SM00219">
    <property type="entry name" value="TyrKc"/>
    <property type="match status" value="1"/>
</dbReference>
<evidence type="ECO:0000313" key="10">
    <source>
        <dbReference type="Proteomes" id="UP001460270"/>
    </source>
</evidence>
<feature type="domain" description="Protein kinase" evidence="8">
    <location>
        <begin position="1"/>
        <end position="378"/>
    </location>
</feature>
<comment type="caution">
    <text evidence="9">The sequence shown here is derived from an EMBL/GenBank/DDBJ whole genome shotgun (WGS) entry which is preliminary data.</text>
</comment>
<feature type="compositionally biased region" description="Gly residues" evidence="7">
    <location>
        <begin position="1"/>
        <end position="10"/>
    </location>
</feature>
<protein>
    <recommendedName>
        <fullName evidence="8">Protein kinase domain-containing protein</fullName>
    </recommendedName>
</protein>
<dbReference type="FunFam" id="1.10.510.10:FF:000554">
    <property type="entry name" value="Predicted protein"/>
    <property type="match status" value="1"/>
</dbReference>
<dbReference type="InterPro" id="IPR011009">
    <property type="entry name" value="Kinase-like_dom_sf"/>
</dbReference>
<evidence type="ECO:0000256" key="2">
    <source>
        <dbReference type="ARBA" id="ARBA00022741"/>
    </source>
</evidence>
<feature type="region of interest" description="Disordered" evidence="7">
    <location>
        <begin position="1"/>
        <end position="32"/>
    </location>
</feature>
<dbReference type="SUPFAM" id="SSF56112">
    <property type="entry name" value="Protein kinase-like (PK-like)"/>
    <property type="match status" value="1"/>
</dbReference>